<feature type="transmembrane region" description="Helical" evidence="1">
    <location>
        <begin position="419"/>
        <end position="441"/>
    </location>
</feature>
<dbReference type="EMBL" id="JAFKGL010000016">
    <property type="protein sequence ID" value="MBN9413094.1"/>
    <property type="molecule type" value="Genomic_DNA"/>
</dbReference>
<keyword evidence="1" id="KW-1133">Transmembrane helix</keyword>
<feature type="transmembrane region" description="Helical" evidence="1">
    <location>
        <begin position="382"/>
        <end position="399"/>
    </location>
</feature>
<evidence type="ECO:0000256" key="1">
    <source>
        <dbReference type="SAM" id="Phobius"/>
    </source>
</evidence>
<evidence type="ECO:0000313" key="2">
    <source>
        <dbReference type="EMBL" id="MBN9413094.1"/>
    </source>
</evidence>
<keyword evidence="1" id="KW-0812">Transmembrane</keyword>
<reference evidence="2" key="1">
    <citation type="submission" date="2021-02" db="EMBL/GenBank/DDBJ databases">
        <title>Thiocyanate and organic carbon inputs drive convergent selection for specific autotrophic Afipia and Thiobacillus strains within complex microbiomes.</title>
        <authorList>
            <person name="Huddy R.J."/>
            <person name="Sachdeva R."/>
            <person name="Kadzinga F."/>
            <person name="Kantor R.S."/>
            <person name="Harrison S.T.L."/>
            <person name="Banfield J.F."/>
        </authorList>
    </citation>
    <scope>NUCLEOTIDE SEQUENCE</scope>
    <source>
        <strain evidence="2">SCN18_10_11_15_R4_P_38_20</strain>
    </source>
</reference>
<organism evidence="2 3">
    <name type="scientific">Candidatus Paracaedimonas acanthamoebae</name>
    <dbReference type="NCBI Taxonomy" id="244581"/>
    <lineage>
        <taxon>Bacteria</taxon>
        <taxon>Pseudomonadati</taxon>
        <taxon>Pseudomonadota</taxon>
        <taxon>Alphaproteobacteria</taxon>
        <taxon>Holosporales</taxon>
        <taxon>Caedimonadaceae</taxon>
        <taxon>Candidatus Paracaedimonas</taxon>
    </lineage>
</organism>
<dbReference type="Proteomes" id="UP000664414">
    <property type="component" value="Unassembled WGS sequence"/>
</dbReference>
<protein>
    <submittedName>
        <fullName evidence="2">Uncharacterized protein</fullName>
    </submittedName>
</protein>
<feature type="transmembrane region" description="Helical" evidence="1">
    <location>
        <begin position="530"/>
        <end position="548"/>
    </location>
</feature>
<feature type="transmembrane region" description="Helical" evidence="1">
    <location>
        <begin position="142"/>
        <end position="161"/>
    </location>
</feature>
<proteinExistence type="predicted"/>
<accession>A0A8J7PST4</accession>
<feature type="transmembrane region" description="Helical" evidence="1">
    <location>
        <begin position="261"/>
        <end position="280"/>
    </location>
</feature>
<name>A0A8J7PST4_9PROT</name>
<feature type="transmembrane region" description="Helical" evidence="1">
    <location>
        <begin position="181"/>
        <end position="200"/>
    </location>
</feature>
<feature type="transmembrane region" description="Helical" evidence="1">
    <location>
        <begin position="498"/>
        <end position="518"/>
    </location>
</feature>
<evidence type="ECO:0000313" key="3">
    <source>
        <dbReference type="Proteomes" id="UP000664414"/>
    </source>
</evidence>
<dbReference type="AlphaFoldDB" id="A0A8J7PST4"/>
<feature type="transmembrane region" description="Helical" evidence="1">
    <location>
        <begin position="236"/>
        <end position="255"/>
    </location>
</feature>
<comment type="caution">
    <text evidence="2">The sequence shown here is derived from an EMBL/GenBank/DDBJ whole genome shotgun (WGS) entry which is preliminary data.</text>
</comment>
<gene>
    <name evidence="2" type="ORF">J0H12_04140</name>
</gene>
<keyword evidence="1" id="KW-0472">Membrane</keyword>
<sequence>MVNIFTIFRFIIAFCLLENPIYATDEEIELKNLSHMFVSNKDIEDEDLAIVPLEPLNDVEDNVELENLPLILSSSKSFPEYREVTNEGAPLKLISVIREEEEFVDLDSILSSPISLTGCVETWLDNEIVNKKDPLSKCTNRGLFAFGSISAIARGSVYFILGYKLSEHYLVISLKSPGNHILSTIYASASSVPMTLLGVASSQKFMKYLISPAPQSFLEIKKDESRFEKTLRISKNTFLVGASACSASILTYIAYDNFYPLIGWGWLIPGLPTFYLRTLIDYYAMEQLRSVAYEDFISGPKNKKLYELEPESRGANIHEVRNLLNKSRKFVRALNFKQAKILADIINNAGEDVSKKINAFTNPELFITDEVRIKETSRFRDVVGYIGGAVAVCGMYLYYNGTKAAFSFTQPLFNLTTEQTNYTTAAFAIFSLATASSLSAIAAHSSFQKFYDVASIGLTKAYKKFSLFFFGSEDEPSSVSPPPMSKEDRDLMIKRTGVASLAFLLACCDAGTLYELAVQQSLSMNDFGNVLALVSSSVSLFTMSFWAVDEALMYYVRGGDPKATILSLIDKVDNTLSSMNDSALKALKDLLRKNHDLALEEI</sequence>